<protein>
    <submittedName>
        <fullName evidence="1">Uncharacterized protein</fullName>
    </submittedName>
</protein>
<sequence length="1468" mass="159926">MRGDSTRQQQTPPSNADRRPPTILSRSQRAKADPPTSESASASILTPFPARKTRSSANLRTWLQSQSPSNSPKVTPPAHSPQVPTPTGTGRDYLSPHGDQVTHRAGNSSSSEKILTNQSARVQSESAKDSSATKSSGSSGKVGVQGERRGSLDESVPAPIDGEPSASFELERPSSSGETVEKIGHGESLSDAAPVEVSDSPLRNQRGKGGKAKEGEEGAAQNENGEGERGTLSTPIAKPKSPGPRLSANGKVLGRPKGSTNKKKSKEVTPSKPSQSTPGSKKRPYTKKGQDRASEQDVSGSFPSASMPLDRTPSGGVRVQAAEAASSPMASQEYAFLDDLLKTYSQRQNEPQDVQYIHSVLTRFSEMQRSSQPPSPSLSSQAPEAGPSNLAGSATSSPSPAARAASPDQATSSSSSSAQPDSPLTPAAKQSSTRKSSRGGMKRKAILEETPTRSLRRKTAIKAAKELEKYKSQSPDVSEGTERGGVVDDDPYEDPAAAAAGEGEGEGYEEESGAEQDQFEDEETPKRPNRGRKKKGAKAGPGTPAKQRDELMDSLSSMQTPRKSYRRKEDTENYSGSSTKFGQGAKKSHRNYTYDELSAFYMPPDLMVVGRKKVADHNEDREVQANDGDKNRLGILWPKDGLARTRLDKDGYHRFRTARASFLLNAFYRPTQEALHDVAWWPGKAWGFKENMSRGKWAKEMRERLKQGGDGDVHGKARDVDVEMGKVGYPFTLPYLDHRCLDFLENRASQDYLRPVAKDDPESFIRIRKPISHPLLIPKSRQNNAVPPATKARRIYAASAGVGDDSGTENNSEEEEVDGGDANESKNQQEMEAVNLEEEKFKRIKNLGFQEKQPELGDRLKIWLGPHDRQEMVELGRGQSLRMSRFFSWSESHVLNAGGHVYSLDWAPVPIHLNVGNEHLAVSCSNDPFPLTTVGQREPSPAKGKIQIWSLSPEREPSREATDPIKSRAKLEMNICVDVGTARRLEWCRVGHDYREEKEVGAEGLVARRLGLLAGVFTDGSLSIFSVPNPEDVRTRLRSEAKAREEKGQTKAKSKAKRMATSSATNSNGGQSVESLDTAGEGGVEEKVIDLHLQPIFRVEMKDTVMQSLNWCGGEMIATGCTNGFVAIWDVGRALRKGLGKVRPSKYFKLNQSAISSVSFLSVPPMDVDGTFLTDSSPNYLLTAGLDGDNIIVDLNDVSSASVALHGRDVRYAVNFFPYLQNFVIEQGDNVVSQLSSRYREFTRSRRSIFSRARFKGLDCSDFHPFIAACGCDGSVKIVNGLRSHRKVDGGRKERYQCNLFKLEVQRSKGELRLLENLLPEDQGGYGSLDAGTNEGERGGPVDSSNPSKGESKVGGRGSNQPLKGKRLQELGTDSNIAEGAGGGGGGKNVWGTNVWDPIISFNDVRWNRNLNRGLLLASGSSCGLVRIDWTDHYNLDKGGDQGHEDEGSNVDGQEEEEEEEEEVVTIV</sequence>
<gene>
    <name evidence="1" type="ORF">IE53DRAFT_60848</name>
</gene>
<evidence type="ECO:0000313" key="1">
    <source>
        <dbReference type="EMBL" id="PWN51189.1"/>
    </source>
</evidence>
<dbReference type="EMBL" id="KZ819863">
    <property type="protein sequence ID" value="PWN51189.1"/>
    <property type="molecule type" value="Genomic_DNA"/>
</dbReference>
<dbReference type="Proteomes" id="UP000245626">
    <property type="component" value="Unassembled WGS sequence"/>
</dbReference>
<proteinExistence type="predicted"/>
<keyword evidence="2" id="KW-1185">Reference proteome</keyword>
<name>A0ACD0NZS1_9BASI</name>
<evidence type="ECO:0000313" key="2">
    <source>
        <dbReference type="Proteomes" id="UP000245626"/>
    </source>
</evidence>
<reference evidence="1 2" key="1">
    <citation type="journal article" date="2018" name="Mol. Biol. Evol.">
        <title>Broad Genomic Sampling Reveals a Smut Pathogenic Ancestry of the Fungal Clade Ustilaginomycotina.</title>
        <authorList>
            <person name="Kijpornyongpan T."/>
            <person name="Mondo S.J."/>
            <person name="Barry K."/>
            <person name="Sandor L."/>
            <person name="Lee J."/>
            <person name="Lipzen A."/>
            <person name="Pangilinan J."/>
            <person name="LaButti K."/>
            <person name="Hainaut M."/>
            <person name="Henrissat B."/>
            <person name="Grigoriev I.V."/>
            <person name="Spatafora J.W."/>
            <person name="Aime M.C."/>
        </authorList>
    </citation>
    <scope>NUCLEOTIDE SEQUENCE [LARGE SCALE GENOMIC DNA]</scope>
    <source>
        <strain evidence="1 2">SA 807</strain>
    </source>
</reference>
<organism evidence="1 2">
    <name type="scientific">Violaceomyces palustris</name>
    <dbReference type="NCBI Taxonomy" id="1673888"/>
    <lineage>
        <taxon>Eukaryota</taxon>
        <taxon>Fungi</taxon>
        <taxon>Dikarya</taxon>
        <taxon>Basidiomycota</taxon>
        <taxon>Ustilaginomycotina</taxon>
        <taxon>Ustilaginomycetes</taxon>
        <taxon>Violaceomycetales</taxon>
        <taxon>Violaceomycetaceae</taxon>
        <taxon>Violaceomyces</taxon>
    </lineage>
</organism>
<accession>A0ACD0NZS1</accession>